<dbReference type="Proteomes" id="UP000712281">
    <property type="component" value="Unassembled WGS sequence"/>
</dbReference>
<reference evidence="2" key="1">
    <citation type="submission" date="2019-12" db="EMBL/GenBank/DDBJ databases">
        <title>Genome sequencing and annotation of Brassica cretica.</title>
        <authorList>
            <person name="Studholme D.J."/>
            <person name="Sarris P.F."/>
        </authorList>
    </citation>
    <scope>NUCLEOTIDE SEQUENCE</scope>
    <source>
        <strain evidence="2">PFS-001/15</strain>
        <tissue evidence="2">Leaf</tissue>
    </source>
</reference>
<evidence type="ECO:0000313" key="2">
    <source>
        <dbReference type="EMBL" id="KAF2617070.1"/>
    </source>
</evidence>
<dbReference type="EMBL" id="QGKW02000007">
    <property type="protein sequence ID" value="KAF2617070.1"/>
    <property type="molecule type" value="Genomic_DNA"/>
</dbReference>
<organism evidence="2 3">
    <name type="scientific">Brassica cretica</name>
    <name type="common">Mustard</name>
    <dbReference type="NCBI Taxonomy" id="69181"/>
    <lineage>
        <taxon>Eukaryota</taxon>
        <taxon>Viridiplantae</taxon>
        <taxon>Streptophyta</taxon>
        <taxon>Embryophyta</taxon>
        <taxon>Tracheophyta</taxon>
        <taxon>Spermatophyta</taxon>
        <taxon>Magnoliopsida</taxon>
        <taxon>eudicotyledons</taxon>
        <taxon>Gunneridae</taxon>
        <taxon>Pentapetalae</taxon>
        <taxon>rosids</taxon>
        <taxon>malvids</taxon>
        <taxon>Brassicales</taxon>
        <taxon>Brassicaceae</taxon>
        <taxon>Brassiceae</taxon>
        <taxon>Brassica</taxon>
    </lineage>
</organism>
<accession>A0A8S9MAL0</accession>
<evidence type="ECO:0000313" key="3">
    <source>
        <dbReference type="Proteomes" id="UP000712281"/>
    </source>
</evidence>
<protein>
    <submittedName>
        <fullName evidence="2">Uncharacterized protein</fullName>
    </submittedName>
</protein>
<feature type="region of interest" description="Disordered" evidence="1">
    <location>
        <begin position="1"/>
        <end position="26"/>
    </location>
</feature>
<comment type="caution">
    <text evidence="2">The sequence shown here is derived from an EMBL/GenBank/DDBJ whole genome shotgun (WGS) entry which is preliminary data.</text>
</comment>
<name>A0A8S9MAL0_BRACR</name>
<proteinExistence type="predicted"/>
<evidence type="ECO:0000256" key="1">
    <source>
        <dbReference type="SAM" id="MobiDB-lite"/>
    </source>
</evidence>
<sequence>MGFDRWSEGEDERTRRSRRDDRESRRPSWVSIALLTKRRWRRQHDLSTESLSSSVVGFECSSDGEHGGGAVTNKVVNRL</sequence>
<gene>
    <name evidence="2" type="ORF">F2Q68_00042880</name>
</gene>
<dbReference type="AlphaFoldDB" id="A0A8S9MAL0"/>